<dbReference type="Pfam" id="PF00954">
    <property type="entry name" value="S_locus_glycop"/>
    <property type="match status" value="1"/>
</dbReference>
<evidence type="ECO:0000256" key="11">
    <source>
        <dbReference type="ARBA" id="ARBA00023136"/>
    </source>
</evidence>
<dbReference type="InterPro" id="IPR024171">
    <property type="entry name" value="SRK-like_kinase"/>
</dbReference>
<dbReference type="SUPFAM" id="SSF56112">
    <property type="entry name" value="Protein kinase-like (PK-like)"/>
    <property type="match status" value="1"/>
</dbReference>
<dbReference type="SUPFAM" id="SSF51110">
    <property type="entry name" value="alpha-D-mannose-specific plant lectins"/>
    <property type="match status" value="1"/>
</dbReference>
<evidence type="ECO:0000256" key="7">
    <source>
        <dbReference type="ARBA" id="ARBA00022741"/>
    </source>
</evidence>
<dbReference type="PROSITE" id="PS50927">
    <property type="entry name" value="BULB_LECTIN"/>
    <property type="match status" value="1"/>
</dbReference>
<dbReference type="InterPro" id="IPR001480">
    <property type="entry name" value="Bulb-type_lectin_dom"/>
</dbReference>
<dbReference type="GO" id="GO:0004674">
    <property type="term" value="F:protein serine/threonine kinase activity"/>
    <property type="evidence" value="ECO:0007669"/>
    <property type="project" value="UniProtKB-KW"/>
</dbReference>
<keyword evidence="5 18" id="KW-0812">Transmembrane</keyword>
<name>A0AAV7F0C8_ARIFI</name>
<keyword evidence="4 16" id="KW-0808">Transferase</keyword>
<dbReference type="InterPro" id="IPR001245">
    <property type="entry name" value="Ser-Thr/Tyr_kinase_cat_dom"/>
</dbReference>
<evidence type="ECO:0000313" key="22">
    <source>
        <dbReference type="EMBL" id="KAG9454349.1"/>
    </source>
</evidence>
<evidence type="ECO:0000256" key="18">
    <source>
        <dbReference type="SAM" id="Phobius"/>
    </source>
</evidence>
<keyword evidence="8 16" id="KW-0418">Kinase</keyword>
<keyword evidence="9 16" id="KW-0067">ATP-binding</keyword>
<comment type="caution">
    <text evidence="22">The sequence shown here is derived from an EMBL/GenBank/DDBJ whole genome shotgun (WGS) entry which is preliminary data.</text>
</comment>
<dbReference type="Gene3D" id="3.30.200.20">
    <property type="entry name" value="Phosphorylase Kinase, domain 1"/>
    <property type="match status" value="1"/>
</dbReference>
<evidence type="ECO:0000256" key="2">
    <source>
        <dbReference type="ARBA" id="ARBA00022475"/>
    </source>
</evidence>
<evidence type="ECO:0000259" key="19">
    <source>
        <dbReference type="PROSITE" id="PS50011"/>
    </source>
</evidence>
<keyword evidence="11 18" id="KW-0472">Membrane</keyword>
<feature type="domain" description="Apple" evidence="21">
    <location>
        <begin position="347"/>
        <end position="426"/>
    </location>
</feature>
<dbReference type="FunFam" id="3.30.200.20:FF:000195">
    <property type="entry name" value="G-type lectin S-receptor-like serine/threonine-protein kinase"/>
    <property type="match status" value="1"/>
</dbReference>
<proteinExistence type="inferred from homology"/>
<sequence length="835" mass="93777">MASSGGRSRKNRLLAILLLYSALSLGIFFRICKSADALRKDQRLKDGDNLVSDGQTFALGFFSTKASSGRYFGIWYHSFSEGTPVWVANRGNPVPDRSGVLKIVDPGKAVILDGRGNLYWQTDGIVLPVNLTLKLLDSGNLVLLDGDDESRFLWESFRFPSNTLLPRMKIGLDLRTGENKMLTSWKTEDDPAPGVYSYGVDPSGSDQLFVFKGMIRYWRSGVWNGRIFEGIPEMEAIAGYSYNFVSDAREISFAYSFNNSSIFTRVVLESNGQVKQWNWSQVTHQWELYWAVPKDPCYMYDSCGAYSSCSINSSSSCRCLQGFEPISPDPKLQGIPAGCRRKNPLRCNRDDDFLSLRNMKLPENFTSLRGVKDQDCKNECLKSCFCVAYAYADVNGLGKKCLIWGYDLLDLTQYSDRGSKLYIRLASSQKGRLNLGLLLGIIAVAAIGLIVLFSGFWILWRRKIKCRVDRILDERSSMIGLQNTLANVRSFPSRKNDGKGAKESIELLMFDFKYIAAATNNFSFESKIGEGGFGSVYKGRLMDGREIAVKRLSRSSGQGIEEFKNEVMLIWELQHRNLVKLLGCCIHGEEKLLVYEYMPNGSLDSLLFDRSKRAELDWSKRIHIVAGIARGLLYLHHDSRLRIIHRDLKASNILLDEEMNSKISDFGMARIFGGDQIQETTKRVVGTYGYMSPEYAMKGLFSIKSDVFSFGVLLMEIVSGKRNSSTLNLLGYAWKLWNEGAGLELLDPSLGNSYSTTEVLKYIHVGLLCVQDNPKDRPTMASAVIMLESESASLPSPREPAFYSERSLSELGASFSNRPQFMTVNDITISTIDAR</sequence>
<dbReference type="GO" id="GO:0005524">
    <property type="term" value="F:ATP binding"/>
    <property type="evidence" value="ECO:0007669"/>
    <property type="project" value="UniProtKB-UniRule"/>
</dbReference>
<dbReference type="Pfam" id="PF11883">
    <property type="entry name" value="DUF3403"/>
    <property type="match status" value="1"/>
</dbReference>
<evidence type="ECO:0000256" key="4">
    <source>
        <dbReference type="ARBA" id="ARBA00022679"/>
    </source>
</evidence>
<accession>A0AAV7F0C8</accession>
<dbReference type="FunFam" id="2.90.10.10:FF:000005">
    <property type="entry name" value="G-type lectin S-receptor-like serine/threonine-protein kinase"/>
    <property type="match status" value="1"/>
</dbReference>
<dbReference type="EMBL" id="JAINDJ010000003">
    <property type="protein sequence ID" value="KAG9454349.1"/>
    <property type="molecule type" value="Genomic_DNA"/>
</dbReference>
<dbReference type="PROSITE" id="PS00108">
    <property type="entry name" value="PROTEIN_KINASE_ST"/>
    <property type="match status" value="1"/>
</dbReference>
<comment type="similarity">
    <text evidence="16">Belongs to the protein kinase superfamily. Ser/Thr protein kinase family.</text>
</comment>
<keyword evidence="2" id="KW-1003">Cell membrane</keyword>
<comment type="catalytic activity">
    <reaction evidence="15 16">
        <text>L-seryl-[protein] + ATP = O-phospho-L-seryl-[protein] + ADP + H(+)</text>
        <dbReference type="Rhea" id="RHEA:17989"/>
        <dbReference type="Rhea" id="RHEA-COMP:9863"/>
        <dbReference type="Rhea" id="RHEA-COMP:11604"/>
        <dbReference type="ChEBI" id="CHEBI:15378"/>
        <dbReference type="ChEBI" id="CHEBI:29999"/>
        <dbReference type="ChEBI" id="CHEBI:30616"/>
        <dbReference type="ChEBI" id="CHEBI:83421"/>
        <dbReference type="ChEBI" id="CHEBI:456216"/>
        <dbReference type="EC" id="2.7.11.1"/>
    </reaction>
</comment>
<evidence type="ECO:0000256" key="15">
    <source>
        <dbReference type="ARBA" id="ARBA00048679"/>
    </source>
</evidence>
<keyword evidence="10 18" id="KW-1133">Transmembrane helix</keyword>
<dbReference type="Pfam" id="PF01453">
    <property type="entry name" value="B_lectin"/>
    <property type="match status" value="1"/>
</dbReference>
<evidence type="ECO:0000313" key="23">
    <source>
        <dbReference type="Proteomes" id="UP000825729"/>
    </source>
</evidence>
<dbReference type="GO" id="GO:0005886">
    <property type="term" value="C:plasma membrane"/>
    <property type="evidence" value="ECO:0007669"/>
    <property type="project" value="UniProtKB-SubCell"/>
</dbReference>
<dbReference type="EC" id="2.7.11.1" evidence="16"/>
<dbReference type="Pfam" id="PF07714">
    <property type="entry name" value="PK_Tyr_Ser-Thr"/>
    <property type="match status" value="1"/>
</dbReference>
<dbReference type="CDD" id="cd14066">
    <property type="entry name" value="STKc_IRAK"/>
    <property type="match status" value="1"/>
</dbReference>
<evidence type="ECO:0000256" key="5">
    <source>
        <dbReference type="ARBA" id="ARBA00022692"/>
    </source>
</evidence>
<dbReference type="PIRSF" id="PIRSF000641">
    <property type="entry name" value="SRK"/>
    <property type="match status" value="1"/>
</dbReference>
<comment type="subcellular location">
    <subcellularLocation>
        <location evidence="1">Cell membrane</location>
        <topology evidence="1">Single-pass type I membrane protein</topology>
    </subcellularLocation>
</comment>
<evidence type="ECO:0000259" key="20">
    <source>
        <dbReference type="PROSITE" id="PS50927"/>
    </source>
</evidence>
<evidence type="ECO:0000256" key="17">
    <source>
        <dbReference type="PROSITE-ProRule" id="PRU10141"/>
    </source>
</evidence>
<dbReference type="PROSITE" id="PS50011">
    <property type="entry name" value="PROTEIN_KINASE_DOM"/>
    <property type="match status" value="1"/>
</dbReference>
<evidence type="ECO:0000256" key="6">
    <source>
        <dbReference type="ARBA" id="ARBA00022729"/>
    </source>
</evidence>
<dbReference type="AlphaFoldDB" id="A0AAV7F0C8"/>
<evidence type="ECO:0000256" key="13">
    <source>
        <dbReference type="ARBA" id="ARBA00023180"/>
    </source>
</evidence>
<keyword evidence="13" id="KW-0325">Glycoprotein</keyword>
<dbReference type="Gene3D" id="1.10.510.10">
    <property type="entry name" value="Transferase(Phosphotransferase) domain 1"/>
    <property type="match status" value="1"/>
</dbReference>
<reference evidence="22 23" key="1">
    <citation type="submission" date="2021-07" db="EMBL/GenBank/DDBJ databases">
        <title>The Aristolochia fimbriata genome: insights into angiosperm evolution, floral development and chemical biosynthesis.</title>
        <authorList>
            <person name="Jiao Y."/>
        </authorList>
    </citation>
    <scope>NUCLEOTIDE SEQUENCE [LARGE SCALE GENOMIC DNA]</scope>
    <source>
        <strain evidence="22">IBCAS-2021</strain>
        <tissue evidence="22">Leaf</tissue>
    </source>
</reference>
<gene>
    <name evidence="22" type="ORF">H6P81_007253</name>
</gene>
<comment type="catalytic activity">
    <reaction evidence="14 16">
        <text>L-threonyl-[protein] + ATP = O-phospho-L-threonyl-[protein] + ADP + H(+)</text>
        <dbReference type="Rhea" id="RHEA:46608"/>
        <dbReference type="Rhea" id="RHEA-COMP:11060"/>
        <dbReference type="Rhea" id="RHEA-COMP:11605"/>
        <dbReference type="ChEBI" id="CHEBI:15378"/>
        <dbReference type="ChEBI" id="CHEBI:30013"/>
        <dbReference type="ChEBI" id="CHEBI:30616"/>
        <dbReference type="ChEBI" id="CHEBI:61977"/>
        <dbReference type="ChEBI" id="CHEBI:456216"/>
        <dbReference type="EC" id="2.7.11.1"/>
    </reaction>
</comment>
<dbReference type="GO" id="GO:0048544">
    <property type="term" value="P:recognition of pollen"/>
    <property type="evidence" value="ECO:0007669"/>
    <property type="project" value="InterPro"/>
</dbReference>
<dbReference type="InterPro" id="IPR011009">
    <property type="entry name" value="Kinase-like_dom_sf"/>
</dbReference>
<dbReference type="Proteomes" id="UP000825729">
    <property type="component" value="Unassembled WGS sequence"/>
</dbReference>
<evidence type="ECO:0000256" key="12">
    <source>
        <dbReference type="ARBA" id="ARBA00023157"/>
    </source>
</evidence>
<dbReference type="Pfam" id="PF08276">
    <property type="entry name" value="PAN_2"/>
    <property type="match status" value="1"/>
</dbReference>
<dbReference type="SMART" id="SM00108">
    <property type="entry name" value="B_lectin"/>
    <property type="match status" value="1"/>
</dbReference>
<dbReference type="InterPro" id="IPR036426">
    <property type="entry name" value="Bulb-type_lectin_dom_sf"/>
</dbReference>
<feature type="binding site" evidence="17">
    <location>
        <position position="550"/>
    </location>
    <ligand>
        <name>ATP</name>
        <dbReference type="ChEBI" id="CHEBI:30616"/>
    </ligand>
</feature>
<keyword evidence="23" id="KW-1185">Reference proteome</keyword>
<evidence type="ECO:0000259" key="21">
    <source>
        <dbReference type="PROSITE" id="PS50948"/>
    </source>
</evidence>
<keyword evidence="7 16" id="KW-0547">Nucleotide-binding</keyword>
<dbReference type="InterPro" id="IPR000719">
    <property type="entry name" value="Prot_kinase_dom"/>
</dbReference>
<dbReference type="InterPro" id="IPR017441">
    <property type="entry name" value="Protein_kinase_ATP_BS"/>
</dbReference>
<organism evidence="22 23">
    <name type="scientific">Aristolochia fimbriata</name>
    <name type="common">White veined hardy Dutchman's pipe vine</name>
    <dbReference type="NCBI Taxonomy" id="158543"/>
    <lineage>
        <taxon>Eukaryota</taxon>
        <taxon>Viridiplantae</taxon>
        <taxon>Streptophyta</taxon>
        <taxon>Embryophyta</taxon>
        <taxon>Tracheophyta</taxon>
        <taxon>Spermatophyta</taxon>
        <taxon>Magnoliopsida</taxon>
        <taxon>Magnoliidae</taxon>
        <taxon>Piperales</taxon>
        <taxon>Aristolochiaceae</taxon>
        <taxon>Aristolochia</taxon>
    </lineage>
</organism>
<dbReference type="CDD" id="cd00028">
    <property type="entry name" value="B_lectin"/>
    <property type="match status" value="1"/>
</dbReference>
<feature type="domain" description="Bulb-type lectin" evidence="20">
    <location>
        <begin position="35"/>
        <end position="156"/>
    </location>
</feature>
<dbReference type="InterPro" id="IPR021820">
    <property type="entry name" value="S-locus_recpt_kinase_C"/>
</dbReference>
<dbReference type="SMART" id="SM00473">
    <property type="entry name" value="PAN_AP"/>
    <property type="match status" value="1"/>
</dbReference>
<evidence type="ECO:0000256" key="8">
    <source>
        <dbReference type="ARBA" id="ARBA00022777"/>
    </source>
</evidence>
<keyword evidence="3 16" id="KW-0723">Serine/threonine-protein kinase</keyword>
<evidence type="ECO:0000256" key="10">
    <source>
        <dbReference type="ARBA" id="ARBA00022989"/>
    </source>
</evidence>
<feature type="transmembrane region" description="Helical" evidence="18">
    <location>
        <begin position="435"/>
        <end position="460"/>
    </location>
</feature>
<evidence type="ECO:0000256" key="14">
    <source>
        <dbReference type="ARBA" id="ARBA00047899"/>
    </source>
</evidence>
<dbReference type="SMART" id="SM00220">
    <property type="entry name" value="S_TKc"/>
    <property type="match status" value="1"/>
</dbReference>
<protein>
    <recommendedName>
        <fullName evidence="16">Receptor-like serine/threonine-protein kinase</fullName>
        <ecNumber evidence="16">2.7.11.1</ecNumber>
    </recommendedName>
</protein>
<keyword evidence="12" id="KW-1015">Disulfide bond</keyword>
<dbReference type="PROSITE" id="PS00107">
    <property type="entry name" value="PROTEIN_KINASE_ATP"/>
    <property type="match status" value="1"/>
</dbReference>
<dbReference type="PROSITE" id="PS50948">
    <property type="entry name" value="PAN"/>
    <property type="match status" value="1"/>
</dbReference>
<dbReference type="CDD" id="cd01098">
    <property type="entry name" value="PAN_AP_plant"/>
    <property type="match status" value="1"/>
</dbReference>
<evidence type="ECO:0000256" key="9">
    <source>
        <dbReference type="ARBA" id="ARBA00022840"/>
    </source>
</evidence>
<dbReference type="FunFam" id="1.10.510.10:FF:000060">
    <property type="entry name" value="G-type lectin S-receptor-like serine/threonine-protein kinase"/>
    <property type="match status" value="1"/>
</dbReference>
<evidence type="ECO:0000256" key="1">
    <source>
        <dbReference type="ARBA" id="ARBA00004251"/>
    </source>
</evidence>
<dbReference type="InterPro" id="IPR000858">
    <property type="entry name" value="S_locus_glycoprot_dom"/>
</dbReference>
<dbReference type="PANTHER" id="PTHR27002">
    <property type="entry name" value="RECEPTOR-LIKE SERINE/THREONINE-PROTEIN KINASE SD1-8"/>
    <property type="match status" value="1"/>
</dbReference>
<evidence type="ECO:0000256" key="3">
    <source>
        <dbReference type="ARBA" id="ARBA00022527"/>
    </source>
</evidence>
<dbReference type="Gene3D" id="2.90.10.10">
    <property type="entry name" value="Bulb-type lectin domain"/>
    <property type="match status" value="1"/>
</dbReference>
<evidence type="ECO:0000256" key="16">
    <source>
        <dbReference type="PIRNR" id="PIRNR000641"/>
    </source>
</evidence>
<dbReference type="PANTHER" id="PTHR27002:SF181">
    <property type="entry name" value="RECEPTOR-LIKE SERINE_THREONINE-PROTEIN KINASE"/>
    <property type="match status" value="1"/>
</dbReference>
<dbReference type="InterPro" id="IPR003609">
    <property type="entry name" value="Pan_app"/>
</dbReference>
<feature type="domain" description="Protein kinase" evidence="19">
    <location>
        <begin position="522"/>
        <end position="802"/>
    </location>
</feature>
<dbReference type="InterPro" id="IPR008271">
    <property type="entry name" value="Ser/Thr_kinase_AS"/>
</dbReference>
<keyword evidence="6" id="KW-0732">Signal</keyword>